<sequence>MNNLLSRNQSTVSGSEDQIMDGGSSASDGFDNLDSFYGESESNASFGRYRVFRGEGDAISFSTYGGDSDASMDGHSFLDT</sequence>
<reference evidence="2 3" key="1">
    <citation type="journal article" date="2024" name="G3 (Bethesda)">
        <title>Genome assembly of Hibiscus sabdariffa L. provides insights into metabolisms of medicinal natural products.</title>
        <authorList>
            <person name="Kim T."/>
        </authorList>
    </citation>
    <scope>NUCLEOTIDE SEQUENCE [LARGE SCALE GENOMIC DNA]</scope>
    <source>
        <strain evidence="2">TK-2024</strain>
        <tissue evidence="2">Old leaves</tissue>
    </source>
</reference>
<dbReference type="EMBL" id="JBBPBM010000008">
    <property type="protein sequence ID" value="KAK8571419.1"/>
    <property type="molecule type" value="Genomic_DNA"/>
</dbReference>
<evidence type="ECO:0000256" key="1">
    <source>
        <dbReference type="SAM" id="MobiDB-lite"/>
    </source>
</evidence>
<accession>A0ABR2F309</accession>
<organism evidence="2 3">
    <name type="scientific">Hibiscus sabdariffa</name>
    <name type="common">roselle</name>
    <dbReference type="NCBI Taxonomy" id="183260"/>
    <lineage>
        <taxon>Eukaryota</taxon>
        <taxon>Viridiplantae</taxon>
        <taxon>Streptophyta</taxon>
        <taxon>Embryophyta</taxon>
        <taxon>Tracheophyta</taxon>
        <taxon>Spermatophyta</taxon>
        <taxon>Magnoliopsida</taxon>
        <taxon>eudicotyledons</taxon>
        <taxon>Gunneridae</taxon>
        <taxon>Pentapetalae</taxon>
        <taxon>rosids</taxon>
        <taxon>malvids</taxon>
        <taxon>Malvales</taxon>
        <taxon>Malvaceae</taxon>
        <taxon>Malvoideae</taxon>
        <taxon>Hibiscus</taxon>
    </lineage>
</organism>
<dbReference type="Proteomes" id="UP001472677">
    <property type="component" value="Unassembled WGS sequence"/>
</dbReference>
<feature type="compositionally biased region" description="Polar residues" evidence="1">
    <location>
        <begin position="1"/>
        <end position="16"/>
    </location>
</feature>
<proteinExistence type="predicted"/>
<keyword evidence="3" id="KW-1185">Reference proteome</keyword>
<comment type="caution">
    <text evidence="2">The sequence shown here is derived from an EMBL/GenBank/DDBJ whole genome shotgun (WGS) entry which is preliminary data.</text>
</comment>
<evidence type="ECO:0000313" key="2">
    <source>
        <dbReference type="EMBL" id="KAK8571419.1"/>
    </source>
</evidence>
<feature type="region of interest" description="Disordered" evidence="1">
    <location>
        <begin position="1"/>
        <end position="32"/>
    </location>
</feature>
<evidence type="ECO:0000313" key="3">
    <source>
        <dbReference type="Proteomes" id="UP001472677"/>
    </source>
</evidence>
<gene>
    <name evidence="2" type="ORF">V6N12_027508</name>
</gene>
<name>A0ABR2F309_9ROSI</name>
<protein>
    <submittedName>
        <fullName evidence="2">Uncharacterized protein</fullName>
    </submittedName>
</protein>